<dbReference type="InterPro" id="IPR027417">
    <property type="entry name" value="P-loop_NTPase"/>
</dbReference>
<dbReference type="EMBL" id="MGGW01000005">
    <property type="protein sequence ID" value="OGM55164.1"/>
    <property type="molecule type" value="Genomic_DNA"/>
</dbReference>
<protein>
    <submittedName>
        <fullName evidence="3">ATPase</fullName>
    </submittedName>
</protein>
<comment type="caution">
    <text evidence="3">The sequence shown here is derived from an EMBL/GenBank/DDBJ whole genome shotgun (WGS) entry which is preliminary data.</text>
</comment>
<dbReference type="Pfam" id="PF13635">
    <property type="entry name" value="DUF4143"/>
    <property type="match status" value="1"/>
</dbReference>
<dbReference type="Proteomes" id="UP000178603">
    <property type="component" value="Unassembled WGS sequence"/>
</dbReference>
<feature type="domain" description="AAA" evidence="1">
    <location>
        <begin position="18"/>
        <end position="146"/>
    </location>
</feature>
<dbReference type="SUPFAM" id="SSF52540">
    <property type="entry name" value="P-loop containing nucleoside triphosphate hydrolases"/>
    <property type="match status" value="1"/>
</dbReference>
<feature type="domain" description="DUF4143" evidence="2">
    <location>
        <begin position="209"/>
        <end position="362"/>
    </location>
</feature>
<evidence type="ECO:0000259" key="1">
    <source>
        <dbReference type="Pfam" id="PF13173"/>
    </source>
</evidence>
<name>A0A1F8ATU5_9BACT</name>
<dbReference type="Pfam" id="PF13173">
    <property type="entry name" value="AAA_14"/>
    <property type="match status" value="1"/>
</dbReference>
<accession>A0A1F8ATU5</accession>
<dbReference type="InterPro" id="IPR025420">
    <property type="entry name" value="DUF4143"/>
</dbReference>
<evidence type="ECO:0000313" key="3">
    <source>
        <dbReference type="EMBL" id="OGM55164.1"/>
    </source>
</evidence>
<dbReference type="PANTHER" id="PTHR43566:SF1">
    <property type="entry name" value="AAA+ ATPASE DOMAIN-CONTAINING PROTEIN"/>
    <property type="match status" value="1"/>
</dbReference>
<gene>
    <name evidence="3" type="ORF">A3E44_04565</name>
</gene>
<reference evidence="3 4" key="1">
    <citation type="journal article" date="2016" name="Nat. Commun.">
        <title>Thousands of microbial genomes shed light on interconnected biogeochemical processes in an aquifer system.</title>
        <authorList>
            <person name="Anantharaman K."/>
            <person name="Brown C.T."/>
            <person name="Hug L.A."/>
            <person name="Sharon I."/>
            <person name="Castelle C.J."/>
            <person name="Probst A.J."/>
            <person name="Thomas B.C."/>
            <person name="Singh A."/>
            <person name="Wilkins M.J."/>
            <person name="Karaoz U."/>
            <person name="Brodie E.L."/>
            <person name="Williams K.H."/>
            <person name="Hubbard S.S."/>
            <person name="Banfield J.F."/>
        </authorList>
    </citation>
    <scope>NUCLEOTIDE SEQUENCE [LARGE SCALE GENOMIC DNA]</scope>
</reference>
<organism evidence="3 4">
    <name type="scientific">Candidatus Woesebacteria bacterium RIFCSPHIGHO2_12_FULL_41_24</name>
    <dbReference type="NCBI Taxonomy" id="1802510"/>
    <lineage>
        <taxon>Bacteria</taxon>
        <taxon>Candidatus Woeseibacteriota</taxon>
    </lineage>
</organism>
<evidence type="ECO:0000259" key="2">
    <source>
        <dbReference type="Pfam" id="PF13635"/>
    </source>
</evidence>
<proteinExistence type="predicted"/>
<dbReference type="Gene3D" id="3.40.50.300">
    <property type="entry name" value="P-loop containing nucleotide triphosphate hydrolases"/>
    <property type="match status" value="1"/>
</dbReference>
<evidence type="ECO:0000313" key="4">
    <source>
        <dbReference type="Proteomes" id="UP000178603"/>
    </source>
</evidence>
<dbReference type="InterPro" id="IPR041682">
    <property type="entry name" value="AAA_14"/>
</dbReference>
<sequence length="418" mass="49323">MVIKRYILKQLIEHLRNTEISLITGPRQAGKTTLMLELKKNLDRKGERTLFLSLDREIDKIFFESQVNLIARIESEMGKRRGFVFLDEIQRKENAGIYLKGIFDMNLPYKFIVSGSGSLELKEKIHESLAGRKRVFELKTLSFEEFVNFKTEYKYEDRIINYLSIDTISTQQFLQEYLNYGGYPKVVLAETLNEKFETINEIFQSYLDKDISYLLGIKKSKDFNNLVRLLASQIGNLANLSEISNTLGINVRTVKNYIYYLEKTFTLDEILPFFRNIRSEITKTPTYYFTDLGLRNMATRSFGQIELNQNIGFLFQNFVYRLLTDLPRSVFSRPRYWRTKHGSEIDFIIEKGLESVPVDVKYKQIKKPELTRSMRSFIEKYSPKNAFVVNLFFEETIKIQKTKVHFVPFYKAWAIWQS</sequence>
<dbReference type="AlphaFoldDB" id="A0A1F8ATU5"/>
<dbReference type="PANTHER" id="PTHR43566">
    <property type="entry name" value="CONSERVED PROTEIN"/>
    <property type="match status" value="1"/>
</dbReference>